<keyword evidence="8" id="KW-1185">Reference proteome</keyword>
<accession>A0AAX6MWM4</accession>
<evidence type="ECO:0000313" key="7">
    <source>
        <dbReference type="EMBL" id="KAK6956904.1"/>
    </source>
</evidence>
<evidence type="ECO:0000256" key="5">
    <source>
        <dbReference type="ARBA" id="ARBA00023136"/>
    </source>
</evidence>
<dbReference type="Proteomes" id="UP001369815">
    <property type="component" value="Unassembled WGS sequence"/>
</dbReference>
<evidence type="ECO:0008006" key="9">
    <source>
        <dbReference type="Google" id="ProtNLM"/>
    </source>
</evidence>
<feature type="transmembrane region" description="Helical" evidence="6">
    <location>
        <begin position="93"/>
        <end position="118"/>
    </location>
</feature>
<keyword evidence="4 6" id="KW-1133">Transmembrane helix</keyword>
<dbReference type="Gene3D" id="1.20.1740.10">
    <property type="entry name" value="Amino acid/polyamine transporter I"/>
    <property type="match status" value="1"/>
</dbReference>
<dbReference type="GO" id="GO:0022857">
    <property type="term" value="F:transmembrane transporter activity"/>
    <property type="evidence" value="ECO:0007669"/>
    <property type="project" value="InterPro"/>
</dbReference>
<dbReference type="GO" id="GO:0016020">
    <property type="term" value="C:membrane"/>
    <property type="evidence" value="ECO:0007669"/>
    <property type="project" value="UniProtKB-SubCell"/>
</dbReference>
<sequence>MAFFVGFPTLATAIVGADCAVHMSEEIQSAPMVVPRALMYTVLINGALALGMAIAMIFCITDLDAAMAAVDTMFYPFLQVADSAVKSTTGACLMAGVIFALTVAGSIGIYASTARMLWSFSRDKGLPFSSQLIKLSKNNLPTNAIFTTFAITVLLSLIAFGSAVALQALCSLSVAALFASYMIPCALLLWRRTTGRMHPYVGETDEPNPEIRWGPWRIPEPLGTINNIFACIYNVVTLFWSFWPQTNNPTVETTNWSVLPFCVVIIFSVIWYPLRAKKHYKGPIREV</sequence>
<evidence type="ECO:0000256" key="6">
    <source>
        <dbReference type="SAM" id="Phobius"/>
    </source>
</evidence>
<keyword evidence="2" id="KW-0813">Transport</keyword>
<dbReference type="EMBL" id="JBANMG010000002">
    <property type="protein sequence ID" value="KAK6956904.1"/>
    <property type="molecule type" value="Genomic_DNA"/>
</dbReference>
<dbReference type="Pfam" id="PF13520">
    <property type="entry name" value="AA_permease_2"/>
    <property type="match status" value="1"/>
</dbReference>
<reference evidence="7 8" key="1">
    <citation type="journal article" date="2024" name="Front Chem Biol">
        <title>Unveiling the potential of Daldinia eschscholtzii MFLUCC 19-0629 through bioactivity and bioinformatics studies for enhanced sustainable agriculture production.</title>
        <authorList>
            <person name="Brooks S."/>
            <person name="Weaver J.A."/>
            <person name="Klomchit A."/>
            <person name="Alharthi S.A."/>
            <person name="Onlamun T."/>
            <person name="Nurani R."/>
            <person name="Vong T.K."/>
            <person name="Alberti F."/>
            <person name="Greco C."/>
        </authorList>
    </citation>
    <scope>NUCLEOTIDE SEQUENCE [LARGE SCALE GENOMIC DNA]</scope>
    <source>
        <strain evidence="7">MFLUCC 19-0629</strain>
    </source>
</reference>
<evidence type="ECO:0000256" key="2">
    <source>
        <dbReference type="ARBA" id="ARBA00022448"/>
    </source>
</evidence>
<comment type="caution">
    <text evidence="7">The sequence shown here is derived from an EMBL/GenBank/DDBJ whole genome shotgun (WGS) entry which is preliminary data.</text>
</comment>
<evidence type="ECO:0000256" key="4">
    <source>
        <dbReference type="ARBA" id="ARBA00022989"/>
    </source>
</evidence>
<gene>
    <name evidence="7" type="ORF">Daesc_002186</name>
</gene>
<dbReference type="PANTHER" id="PTHR45649:SF1">
    <property type="entry name" value="TRANSPORTER, PUTATIVE (EUROFUNG)-RELATED"/>
    <property type="match status" value="1"/>
</dbReference>
<keyword evidence="5 6" id="KW-0472">Membrane</keyword>
<organism evidence="7 8">
    <name type="scientific">Daldinia eschscholtzii</name>
    <dbReference type="NCBI Taxonomy" id="292717"/>
    <lineage>
        <taxon>Eukaryota</taxon>
        <taxon>Fungi</taxon>
        <taxon>Dikarya</taxon>
        <taxon>Ascomycota</taxon>
        <taxon>Pezizomycotina</taxon>
        <taxon>Sordariomycetes</taxon>
        <taxon>Xylariomycetidae</taxon>
        <taxon>Xylariales</taxon>
        <taxon>Hypoxylaceae</taxon>
        <taxon>Daldinia</taxon>
    </lineage>
</organism>
<evidence type="ECO:0000256" key="1">
    <source>
        <dbReference type="ARBA" id="ARBA00004141"/>
    </source>
</evidence>
<dbReference type="AlphaFoldDB" id="A0AAX6MWM4"/>
<feature type="transmembrane region" description="Helical" evidence="6">
    <location>
        <begin position="139"/>
        <end position="160"/>
    </location>
</feature>
<feature type="transmembrane region" description="Helical" evidence="6">
    <location>
        <begin position="166"/>
        <end position="190"/>
    </location>
</feature>
<feature type="transmembrane region" description="Helical" evidence="6">
    <location>
        <begin position="222"/>
        <end position="243"/>
    </location>
</feature>
<evidence type="ECO:0000313" key="8">
    <source>
        <dbReference type="Proteomes" id="UP001369815"/>
    </source>
</evidence>
<evidence type="ECO:0000256" key="3">
    <source>
        <dbReference type="ARBA" id="ARBA00022692"/>
    </source>
</evidence>
<name>A0AAX6MWM4_9PEZI</name>
<proteinExistence type="predicted"/>
<protein>
    <recommendedName>
        <fullName evidence="9">Amino acid permease</fullName>
    </recommendedName>
</protein>
<feature type="transmembrane region" description="Helical" evidence="6">
    <location>
        <begin position="37"/>
        <end position="58"/>
    </location>
</feature>
<comment type="subcellular location">
    <subcellularLocation>
        <location evidence="1">Membrane</location>
        <topology evidence="1">Multi-pass membrane protein</topology>
    </subcellularLocation>
</comment>
<dbReference type="InterPro" id="IPR002293">
    <property type="entry name" value="AA/rel_permease1"/>
</dbReference>
<dbReference type="PANTHER" id="PTHR45649">
    <property type="entry name" value="AMINO-ACID PERMEASE BAT1"/>
    <property type="match status" value="1"/>
</dbReference>
<keyword evidence="3 6" id="KW-0812">Transmembrane</keyword>
<feature type="transmembrane region" description="Helical" evidence="6">
    <location>
        <begin position="255"/>
        <end position="274"/>
    </location>
</feature>